<dbReference type="OMA" id="MQCGDIT"/>
<dbReference type="Gene3D" id="2.40.100.10">
    <property type="entry name" value="Cyclophilin-like"/>
    <property type="match status" value="1"/>
</dbReference>
<dbReference type="OrthoDB" id="193499at2759"/>
<comment type="catalytic activity">
    <reaction evidence="3">
        <text>[protein]-peptidylproline (omega=180) = [protein]-peptidylproline (omega=0)</text>
        <dbReference type="Rhea" id="RHEA:16237"/>
        <dbReference type="Rhea" id="RHEA-COMP:10747"/>
        <dbReference type="Rhea" id="RHEA-COMP:10748"/>
        <dbReference type="ChEBI" id="CHEBI:83833"/>
        <dbReference type="ChEBI" id="CHEBI:83834"/>
        <dbReference type="EC" id="5.2.1.8"/>
    </reaction>
</comment>
<dbReference type="SUPFAM" id="SSF50891">
    <property type="entry name" value="Cyclophilin-like"/>
    <property type="match status" value="1"/>
</dbReference>
<reference evidence="5 6" key="1">
    <citation type="submission" date="2018-04" db="EMBL/GenBank/DDBJ databases">
        <title>The genome of golden apple snail Pomacea canaliculata provides insight into stress tolerance and invasive adaptation.</title>
        <authorList>
            <person name="Liu C."/>
            <person name="Liu B."/>
            <person name="Ren Y."/>
            <person name="Zhang Y."/>
            <person name="Wang H."/>
            <person name="Li S."/>
            <person name="Jiang F."/>
            <person name="Yin L."/>
            <person name="Zhang G."/>
            <person name="Qian W."/>
            <person name="Fan W."/>
        </authorList>
    </citation>
    <scope>NUCLEOTIDE SEQUENCE [LARGE SCALE GENOMIC DNA]</scope>
    <source>
        <strain evidence="5">SZHN2017</strain>
        <tissue evidence="5">Muscle</tissue>
    </source>
</reference>
<dbReference type="PIRSF" id="PIRSF001467">
    <property type="entry name" value="Peptidylpro_ismrse"/>
    <property type="match status" value="1"/>
</dbReference>
<comment type="caution">
    <text evidence="5">The sequence shown here is derived from an EMBL/GenBank/DDBJ whole genome shotgun (WGS) entry which is preliminary data.</text>
</comment>
<comment type="similarity">
    <text evidence="3">Belongs to the cyclophilin-type PPIase family.</text>
</comment>
<proteinExistence type="inferred from homology"/>
<dbReference type="AlphaFoldDB" id="A0A2T7NFN0"/>
<comment type="function">
    <text evidence="3">PPIases accelerate the folding of proteins. It catalyzes the cis-trans isomerization of proline imidic peptide bonds in oligopeptides.</text>
</comment>
<evidence type="ECO:0000259" key="4">
    <source>
        <dbReference type="PROSITE" id="PS50072"/>
    </source>
</evidence>
<protein>
    <recommendedName>
        <fullName evidence="3">Peptidyl-prolyl cis-trans isomerase</fullName>
        <shortName evidence="3">PPIase</shortName>
        <ecNumber evidence="3">5.2.1.8</ecNumber>
    </recommendedName>
</protein>
<dbReference type="GO" id="GO:0005737">
    <property type="term" value="C:cytoplasm"/>
    <property type="evidence" value="ECO:0007669"/>
    <property type="project" value="TreeGrafter"/>
</dbReference>
<evidence type="ECO:0000256" key="2">
    <source>
        <dbReference type="ARBA" id="ARBA00023235"/>
    </source>
</evidence>
<dbReference type="EC" id="5.2.1.8" evidence="3"/>
<dbReference type="EMBL" id="PZQS01000013">
    <property type="protein sequence ID" value="PVD19978.1"/>
    <property type="molecule type" value="Genomic_DNA"/>
</dbReference>
<dbReference type="PROSITE" id="PS50072">
    <property type="entry name" value="CSA_PPIASE_2"/>
    <property type="match status" value="1"/>
</dbReference>
<organism evidence="5 6">
    <name type="scientific">Pomacea canaliculata</name>
    <name type="common">Golden apple snail</name>
    <dbReference type="NCBI Taxonomy" id="400727"/>
    <lineage>
        <taxon>Eukaryota</taxon>
        <taxon>Metazoa</taxon>
        <taxon>Spiralia</taxon>
        <taxon>Lophotrochozoa</taxon>
        <taxon>Mollusca</taxon>
        <taxon>Gastropoda</taxon>
        <taxon>Caenogastropoda</taxon>
        <taxon>Architaenioglossa</taxon>
        <taxon>Ampullarioidea</taxon>
        <taxon>Ampullariidae</taxon>
        <taxon>Pomacea</taxon>
    </lineage>
</organism>
<feature type="domain" description="PPIase cyclophilin-type" evidence="4">
    <location>
        <begin position="1"/>
        <end position="106"/>
    </location>
</feature>
<dbReference type="InterPro" id="IPR024936">
    <property type="entry name" value="Cyclophilin-type_PPIase"/>
</dbReference>
<dbReference type="GO" id="GO:0006457">
    <property type="term" value="P:protein folding"/>
    <property type="evidence" value="ECO:0007669"/>
    <property type="project" value="TreeGrafter"/>
</dbReference>
<accession>A0A2T7NFN0</accession>
<keyword evidence="1 3" id="KW-0697">Rotamase</keyword>
<dbReference type="Proteomes" id="UP000245119">
    <property type="component" value="Linkage Group LG13"/>
</dbReference>
<dbReference type="InterPro" id="IPR029000">
    <property type="entry name" value="Cyclophilin-like_dom_sf"/>
</dbReference>
<evidence type="ECO:0000313" key="6">
    <source>
        <dbReference type="Proteomes" id="UP000245119"/>
    </source>
</evidence>
<dbReference type="PRINTS" id="PR00153">
    <property type="entry name" value="CSAPPISMRASE"/>
</dbReference>
<keyword evidence="6" id="KW-1185">Reference proteome</keyword>
<dbReference type="STRING" id="400727.A0A2T7NFN0"/>
<keyword evidence="2 3" id="KW-0413">Isomerase</keyword>
<dbReference type="PANTHER" id="PTHR11071:SF547">
    <property type="entry name" value="PEPTIDYL-PROLYL CIS-TRANS ISOMERASE"/>
    <property type="match status" value="1"/>
</dbReference>
<evidence type="ECO:0000256" key="3">
    <source>
        <dbReference type="RuleBase" id="RU363019"/>
    </source>
</evidence>
<gene>
    <name evidence="5" type="ORF">C0Q70_20472</name>
</gene>
<dbReference type="GO" id="GO:0016018">
    <property type="term" value="F:cyclosporin A binding"/>
    <property type="evidence" value="ECO:0007669"/>
    <property type="project" value="TreeGrafter"/>
</dbReference>
<name>A0A2T7NFN0_POMCA</name>
<dbReference type="InterPro" id="IPR002130">
    <property type="entry name" value="Cyclophilin-type_PPIase_dom"/>
</dbReference>
<dbReference type="Pfam" id="PF00160">
    <property type="entry name" value="Pro_isomerase"/>
    <property type="match status" value="1"/>
</dbReference>
<sequence>MLMQCGDITTGDGTGSISIYGNRFNDENFVISHRSGGIVSMANHGRDTNGSQFFITFGPSRFLNDKHVAFGKVIKGFNIIRALNRMGGASNSDSPKRPIRISDCSVEDVKKYELTAKDMEKDDLEEGK</sequence>
<dbReference type="GO" id="GO:0003755">
    <property type="term" value="F:peptidyl-prolyl cis-trans isomerase activity"/>
    <property type="evidence" value="ECO:0007669"/>
    <property type="project" value="UniProtKB-UniRule"/>
</dbReference>
<evidence type="ECO:0000313" key="5">
    <source>
        <dbReference type="EMBL" id="PVD19978.1"/>
    </source>
</evidence>
<evidence type="ECO:0000256" key="1">
    <source>
        <dbReference type="ARBA" id="ARBA00023110"/>
    </source>
</evidence>
<dbReference type="PANTHER" id="PTHR11071">
    <property type="entry name" value="PEPTIDYL-PROLYL CIS-TRANS ISOMERASE"/>
    <property type="match status" value="1"/>
</dbReference>